<name>A0A6G1HG50_9PEZI</name>
<reference evidence="2" key="1">
    <citation type="journal article" date="2020" name="Stud. Mycol.">
        <title>101 Dothideomycetes genomes: a test case for predicting lifestyles and emergence of pathogens.</title>
        <authorList>
            <person name="Haridas S."/>
            <person name="Albert R."/>
            <person name="Binder M."/>
            <person name="Bloem J."/>
            <person name="Labutti K."/>
            <person name="Salamov A."/>
            <person name="Andreopoulos B."/>
            <person name="Baker S."/>
            <person name="Barry K."/>
            <person name="Bills G."/>
            <person name="Bluhm B."/>
            <person name="Cannon C."/>
            <person name="Castanera R."/>
            <person name="Culley D."/>
            <person name="Daum C."/>
            <person name="Ezra D."/>
            <person name="Gonzalez J."/>
            <person name="Henrissat B."/>
            <person name="Kuo A."/>
            <person name="Liang C."/>
            <person name="Lipzen A."/>
            <person name="Lutzoni F."/>
            <person name="Magnuson J."/>
            <person name="Mondo S."/>
            <person name="Nolan M."/>
            <person name="Ohm R."/>
            <person name="Pangilinan J."/>
            <person name="Park H.-J."/>
            <person name="Ramirez L."/>
            <person name="Alfaro M."/>
            <person name="Sun H."/>
            <person name="Tritt A."/>
            <person name="Yoshinaga Y."/>
            <person name="Zwiers L.-H."/>
            <person name="Turgeon B."/>
            <person name="Goodwin S."/>
            <person name="Spatafora J."/>
            <person name="Crous P."/>
            <person name="Grigoriev I."/>
        </authorList>
    </citation>
    <scope>NUCLEOTIDE SEQUENCE</scope>
    <source>
        <strain evidence="2">CBS 113979</strain>
    </source>
</reference>
<dbReference type="Proteomes" id="UP000800041">
    <property type="component" value="Unassembled WGS sequence"/>
</dbReference>
<feature type="region of interest" description="Disordered" evidence="1">
    <location>
        <begin position="57"/>
        <end position="103"/>
    </location>
</feature>
<feature type="region of interest" description="Disordered" evidence="1">
    <location>
        <begin position="121"/>
        <end position="143"/>
    </location>
</feature>
<accession>A0A6G1HG50</accession>
<feature type="compositionally biased region" description="Polar residues" evidence="1">
    <location>
        <begin position="226"/>
        <end position="239"/>
    </location>
</feature>
<dbReference type="AlphaFoldDB" id="A0A6G1HG50"/>
<feature type="region of interest" description="Disordered" evidence="1">
    <location>
        <begin position="193"/>
        <end position="239"/>
    </location>
</feature>
<keyword evidence="3" id="KW-1185">Reference proteome</keyword>
<protein>
    <submittedName>
        <fullName evidence="2">Uncharacterized protein</fullName>
    </submittedName>
</protein>
<feature type="compositionally biased region" description="Low complexity" evidence="1">
    <location>
        <begin position="299"/>
        <end position="323"/>
    </location>
</feature>
<feature type="compositionally biased region" description="Basic and acidic residues" evidence="1">
    <location>
        <begin position="121"/>
        <end position="137"/>
    </location>
</feature>
<sequence length="330" mass="35125">MIPSRNGANQYSSAFKLSNLVNPRRGTAGSGRRTVQVKASTIAFRAGLCSGPLSLSDPTAAGSASRQGQHGLPLPSHCPFQSIPGPRATSDIEEQKHDSPCTYPGFHHPSLALVLSQGDAAVHDPAPDSGKSARAERQGPACSFPSLLPAGSIHSGSSEAGALRTPTRTWAIQAPRYRKSTRKEFWDQKLQATLKNRKETVPTPGKPILHPQASRNPNSRPRPNSQTQIQQHPSTKIPSRVNLRQESLFGVTKLHQTHHTRVRTNETQPAKMVTTTSPPPAAYTYSQLLARHTSVNFMVSSSTSPSSTAVAAAGSVKGSGSNGDSEGDTV</sequence>
<feature type="compositionally biased region" description="Low complexity" evidence="1">
    <location>
        <begin position="214"/>
        <end position="225"/>
    </location>
</feature>
<feature type="region of interest" description="Disordered" evidence="1">
    <location>
        <begin position="299"/>
        <end position="330"/>
    </location>
</feature>
<dbReference type="EMBL" id="ML977138">
    <property type="protein sequence ID" value="KAF1992000.1"/>
    <property type="molecule type" value="Genomic_DNA"/>
</dbReference>
<organism evidence="2 3">
    <name type="scientific">Aulographum hederae CBS 113979</name>
    <dbReference type="NCBI Taxonomy" id="1176131"/>
    <lineage>
        <taxon>Eukaryota</taxon>
        <taxon>Fungi</taxon>
        <taxon>Dikarya</taxon>
        <taxon>Ascomycota</taxon>
        <taxon>Pezizomycotina</taxon>
        <taxon>Dothideomycetes</taxon>
        <taxon>Pleosporomycetidae</taxon>
        <taxon>Aulographales</taxon>
        <taxon>Aulographaceae</taxon>
    </lineage>
</organism>
<evidence type="ECO:0000256" key="1">
    <source>
        <dbReference type="SAM" id="MobiDB-lite"/>
    </source>
</evidence>
<gene>
    <name evidence="2" type="ORF">K402DRAFT_399938</name>
</gene>
<proteinExistence type="predicted"/>
<evidence type="ECO:0000313" key="2">
    <source>
        <dbReference type="EMBL" id="KAF1992000.1"/>
    </source>
</evidence>
<evidence type="ECO:0000313" key="3">
    <source>
        <dbReference type="Proteomes" id="UP000800041"/>
    </source>
</evidence>